<dbReference type="Proteomes" id="UP000721861">
    <property type="component" value="Unassembled WGS sequence"/>
</dbReference>
<proteinExistence type="predicted"/>
<sequence length="211" mass="23665">MSCQQSTESNHYQSGDILFRGHLSSSLSQAIDAVTQTGKEHHYTHMGLVEVVSDTVWVLHAAPGKGVCKELLEDFCLNDSDSVVVGHYRVQDIPNQSVSNALAFANKQLGQPYNYSYILEDEGFYCSEFVYEAFVSDSLFKLNPMTFIDPQTGDFHQGWIKHYHELGIAVPEGEPGCNPNGMAANQRLEFLGMVLRRQREDKQQIINSTSQ</sequence>
<dbReference type="SUPFAM" id="SSF54001">
    <property type="entry name" value="Cysteine proteinases"/>
    <property type="match status" value="1"/>
</dbReference>
<evidence type="ECO:0000313" key="1">
    <source>
        <dbReference type="EMBL" id="MBS2212356.1"/>
    </source>
</evidence>
<name>A0ABS5KCV3_9BACT</name>
<evidence type="ECO:0000313" key="2">
    <source>
        <dbReference type="Proteomes" id="UP000721861"/>
    </source>
</evidence>
<gene>
    <name evidence="1" type="ORF">KEM09_13150</name>
</gene>
<keyword evidence="2" id="KW-1185">Reference proteome</keyword>
<dbReference type="RefSeq" id="WP_212228963.1">
    <property type="nucleotide sequence ID" value="NZ_JAGUCN010000014.1"/>
</dbReference>
<dbReference type="EMBL" id="JAGUCN010000014">
    <property type="protein sequence ID" value="MBS2212356.1"/>
    <property type="molecule type" value="Genomic_DNA"/>
</dbReference>
<dbReference type="InterPro" id="IPR024453">
    <property type="entry name" value="Peptidase_C92"/>
</dbReference>
<reference evidence="1 2" key="1">
    <citation type="journal article" date="2014" name="Int. J. Syst. Evol. Microbiol.">
        <title>Carboxylicivirga gen. nov. in the family Marinilabiliaceae with two novel species, Carboxylicivirga mesophila sp. nov. and Carboxylicivirga taeanensis sp. nov., and reclassification of Cytophaga fermentans as Saccharicrinis fermentans gen. nov., comb. nov.</title>
        <authorList>
            <person name="Yang S.H."/>
            <person name="Seo H.S."/>
            <person name="Woo J.H."/>
            <person name="Oh H.M."/>
            <person name="Jang H."/>
            <person name="Lee J.H."/>
            <person name="Kim S.J."/>
            <person name="Kwon K.K."/>
        </authorList>
    </citation>
    <scope>NUCLEOTIDE SEQUENCE [LARGE SCALE GENOMIC DNA]</scope>
    <source>
        <strain evidence="1 2">JCM 18290</strain>
    </source>
</reference>
<evidence type="ECO:0008006" key="3">
    <source>
        <dbReference type="Google" id="ProtNLM"/>
    </source>
</evidence>
<protein>
    <recommendedName>
        <fullName evidence="3">Permuted papain-like amidase YaeF/Yiix C92 family enzyme</fullName>
    </recommendedName>
</protein>
<organism evidence="1 2">
    <name type="scientific">Carboxylicivirga mesophila</name>
    <dbReference type="NCBI Taxonomy" id="1166478"/>
    <lineage>
        <taxon>Bacteria</taxon>
        <taxon>Pseudomonadati</taxon>
        <taxon>Bacteroidota</taxon>
        <taxon>Bacteroidia</taxon>
        <taxon>Marinilabiliales</taxon>
        <taxon>Marinilabiliaceae</taxon>
        <taxon>Carboxylicivirga</taxon>
    </lineage>
</organism>
<dbReference type="InterPro" id="IPR038765">
    <property type="entry name" value="Papain-like_cys_pep_sf"/>
</dbReference>
<dbReference type="Gene3D" id="3.90.1720.10">
    <property type="entry name" value="endopeptidase domain like (from Nostoc punctiforme)"/>
    <property type="match status" value="1"/>
</dbReference>
<accession>A0ABS5KCV3</accession>
<dbReference type="Pfam" id="PF05708">
    <property type="entry name" value="Peptidase_C92"/>
    <property type="match status" value="1"/>
</dbReference>
<comment type="caution">
    <text evidence="1">The sequence shown here is derived from an EMBL/GenBank/DDBJ whole genome shotgun (WGS) entry which is preliminary data.</text>
</comment>